<dbReference type="Pfam" id="PF13349">
    <property type="entry name" value="DUF4097"/>
    <property type="match status" value="1"/>
</dbReference>
<keyword evidence="3" id="KW-1185">Reference proteome</keyword>
<evidence type="ECO:0000259" key="1">
    <source>
        <dbReference type="Pfam" id="PF13349"/>
    </source>
</evidence>
<dbReference type="OrthoDB" id="4456952at2"/>
<dbReference type="EMBL" id="QZEY01000012">
    <property type="protein sequence ID" value="RJL26498.1"/>
    <property type="molecule type" value="Genomic_DNA"/>
</dbReference>
<dbReference type="InterPro" id="IPR025164">
    <property type="entry name" value="Toastrack_DUF4097"/>
</dbReference>
<name>A0A3A4AY29_9ACTN</name>
<dbReference type="PROSITE" id="PS51257">
    <property type="entry name" value="PROKAR_LIPOPROTEIN"/>
    <property type="match status" value="1"/>
</dbReference>
<sequence length="231" mass="23882">MKFKRIGLAAAAIPLGVLIVSGCGVIGRSETETKTYEVAEKVSAVRLDSGEGDVEFVETGRGDVKVTEKLSWRGEKPKPEHRVEGGTLVLTYDCPDVQLGGSCGIDYVVEVPKGLAVDLETGAGDITLRALTGTIKANTGAGGLTGENLGAKKAQVESGAGDVELSFVSAPDDVEVRTGAGAGTVRVPDGSYRVDVGTGVGEEDVQIKNDPKATKRIKIETGAGEAKVLKL</sequence>
<feature type="domain" description="DUF4097" evidence="1">
    <location>
        <begin position="44"/>
        <end position="227"/>
    </location>
</feature>
<gene>
    <name evidence="2" type="ORF">D5H75_26300</name>
</gene>
<proteinExistence type="predicted"/>
<organism evidence="2 3">
    <name type="scientific">Bailinhaonella thermotolerans</name>
    <dbReference type="NCBI Taxonomy" id="1070861"/>
    <lineage>
        <taxon>Bacteria</taxon>
        <taxon>Bacillati</taxon>
        <taxon>Actinomycetota</taxon>
        <taxon>Actinomycetes</taxon>
        <taxon>Streptosporangiales</taxon>
        <taxon>Streptosporangiaceae</taxon>
        <taxon>Bailinhaonella</taxon>
    </lineage>
</organism>
<dbReference type="Proteomes" id="UP000265768">
    <property type="component" value="Unassembled WGS sequence"/>
</dbReference>
<dbReference type="RefSeq" id="WP_119929228.1">
    <property type="nucleotide sequence ID" value="NZ_QZEY01000012.1"/>
</dbReference>
<evidence type="ECO:0000313" key="3">
    <source>
        <dbReference type="Proteomes" id="UP000265768"/>
    </source>
</evidence>
<accession>A0A3A4AY29</accession>
<dbReference type="AlphaFoldDB" id="A0A3A4AY29"/>
<evidence type="ECO:0000313" key="2">
    <source>
        <dbReference type="EMBL" id="RJL26498.1"/>
    </source>
</evidence>
<comment type="caution">
    <text evidence="2">The sequence shown here is derived from an EMBL/GenBank/DDBJ whole genome shotgun (WGS) entry which is preliminary data.</text>
</comment>
<dbReference type="Gene3D" id="2.160.20.120">
    <property type="match status" value="1"/>
</dbReference>
<protein>
    <recommendedName>
        <fullName evidence="1">DUF4097 domain-containing protein</fullName>
    </recommendedName>
</protein>
<reference evidence="2 3" key="1">
    <citation type="submission" date="2018-09" db="EMBL/GenBank/DDBJ databases">
        <title>YIM 75507 draft genome.</title>
        <authorList>
            <person name="Tang S."/>
            <person name="Feng Y."/>
        </authorList>
    </citation>
    <scope>NUCLEOTIDE SEQUENCE [LARGE SCALE GENOMIC DNA]</scope>
    <source>
        <strain evidence="2 3">YIM 75507</strain>
    </source>
</reference>